<keyword evidence="2" id="KW-1133">Transmembrane helix</keyword>
<accession>A0ABV3QF22</accession>
<feature type="compositionally biased region" description="Pro residues" evidence="1">
    <location>
        <begin position="76"/>
        <end position="91"/>
    </location>
</feature>
<keyword evidence="2" id="KW-0812">Transmembrane</keyword>
<keyword evidence="2" id="KW-0472">Membrane</keyword>
<feature type="compositionally biased region" description="Basic and acidic residues" evidence="1">
    <location>
        <begin position="283"/>
        <end position="293"/>
    </location>
</feature>
<evidence type="ECO:0000313" key="4">
    <source>
        <dbReference type="Proteomes" id="UP001556220"/>
    </source>
</evidence>
<dbReference type="Proteomes" id="UP001556220">
    <property type="component" value="Unassembled WGS sequence"/>
</dbReference>
<dbReference type="RefSeq" id="WP_367854506.1">
    <property type="nucleotide sequence ID" value="NZ_JBFOHK010000003.1"/>
</dbReference>
<feature type="region of interest" description="Disordered" evidence="1">
    <location>
        <begin position="74"/>
        <end position="102"/>
    </location>
</feature>
<organism evidence="3 4">
    <name type="scientific">Rhodanobacter lycopersici</name>
    <dbReference type="NCBI Taxonomy" id="3162487"/>
    <lineage>
        <taxon>Bacteria</taxon>
        <taxon>Pseudomonadati</taxon>
        <taxon>Pseudomonadota</taxon>
        <taxon>Gammaproteobacteria</taxon>
        <taxon>Lysobacterales</taxon>
        <taxon>Rhodanobacteraceae</taxon>
        <taxon>Rhodanobacter</taxon>
    </lineage>
</organism>
<reference evidence="3 4" key="1">
    <citation type="submission" date="2024-06" db="EMBL/GenBank/DDBJ databases">
        <authorList>
            <person name="Woo H."/>
        </authorList>
    </citation>
    <scope>NUCLEOTIDE SEQUENCE [LARGE SCALE GENOMIC DNA]</scope>
    <source>
        <strain evidence="3 4">Si-c</strain>
    </source>
</reference>
<sequence>MATIPRSRRLRRREPSRGHRLAWLVLLLTVLLHLVFALMVWWAMRPPSSLRLGAAAPATDVLEVRFIPAATAPAAKAPPPVPLLPPPPSRTPPRHAAAPAAKHALSVQLPAPAPAPAASVAAPRLFDRNGQVILPAAANGAAVPEYVQGMPQGDTRIMQHDNPVKYQATRFDKDWGNGTTNSIDDALQKAVDKTTVKHTFHLPGGIHIHCAVSLAALAGGCGGDPPPPPPPKDGDVRMDMAPARPLAPDPNAPKPPPLSECIALYRAGKPLADGCPSDTPIRAVDDELREQRAKQAKQSAGP</sequence>
<comment type="caution">
    <text evidence="3">The sequence shown here is derived from an EMBL/GenBank/DDBJ whole genome shotgun (WGS) entry which is preliminary data.</text>
</comment>
<dbReference type="EMBL" id="JBFOHK010000003">
    <property type="protein sequence ID" value="MEW9572435.1"/>
    <property type="molecule type" value="Genomic_DNA"/>
</dbReference>
<evidence type="ECO:0000313" key="3">
    <source>
        <dbReference type="EMBL" id="MEW9572435.1"/>
    </source>
</evidence>
<feature type="compositionally biased region" description="Pro residues" evidence="1">
    <location>
        <begin position="245"/>
        <end position="258"/>
    </location>
</feature>
<feature type="transmembrane region" description="Helical" evidence="2">
    <location>
        <begin position="21"/>
        <end position="44"/>
    </location>
</feature>
<name>A0ABV3QF22_9GAMM</name>
<evidence type="ECO:0000256" key="2">
    <source>
        <dbReference type="SAM" id="Phobius"/>
    </source>
</evidence>
<feature type="region of interest" description="Disordered" evidence="1">
    <location>
        <begin position="221"/>
        <end position="302"/>
    </location>
</feature>
<gene>
    <name evidence="3" type="ORF">ABQJ54_11800</name>
</gene>
<protein>
    <submittedName>
        <fullName evidence="3">Uncharacterized protein</fullName>
    </submittedName>
</protein>
<keyword evidence="4" id="KW-1185">Reference proteome</keyword>
<proteinExistence type="predicted"/>
<evidence type="ECO:0000256" key="1">
    <source>
        <dbReference type="SAM" id="MobiDB-lite"/>
    </source>
</evidence>